<feature type="domain" description="Peptidase A1" evidence="1">
    <location>
        <begin position="1"/>
        <end position="38"/>
    </location>
</feature>
<evidence type="ECO:0000313" key="2">
    <source>
        <dbReference type="EMBL" id="OIW20397.1"/>
    </source>
</evidence>
<dbReference type="InterPro" id="IPR021109">
    <property type="entry name" value="Peptidase_aspartic_dom_sf"/>
</dbReference>
<dbReference type="STRING" id="3871.A0A394DJA8"/>
<proteinExistence type="predicted"/>
<accession>A0A394DJA8</accession>
<reference evidence="2 3" key="1">
    <citation type="journal article" date="2017" name="Plant Biotechnol. J.">
        <title>A comprehensive draft genome sequence for lupin (Lupinus angustifolius), an emerging health food: insights into plant-microbe interactions and legume evolution.</title>
        <authorList>
            <person name="Hane J.K."/>
            <person name="Ming Y."/>
            <person name="Kamphuis L.G."/>
            <person name="Nelson M.N."/>
            <person name="Garg G."/>
            <person name="Atkins C.A."/>
            <person name="Bayer P.E."/>
            <person name="Bravo A."/>
            <person name="Bringans S."/>
            <person name="Cannon S."/>
            <person name="Edwards D."/>
            <person name="Foley R."/>
            <person name="Gao L.L."/>
            <person name="Harrison M.J."/>
            <person name="Huang W."/>
            <person name="Hurgobin B."/>
            <person name="Li S."/>
            <person name="Liu C.W."/>
            <person name="McGrath A."/>
            <person name="Morahan G."/>
            <person name="Murray J."/>
            <person name="Weller J."/>
            <person name="Jian J."/>
            <person name="Singh K.B."/>
        </authorList>
    </citation>
    <scope>NUCLEOTIDE SEQUENCE [LARGE SCALE GENOMIC DNA]</scope>
    <source>
        <strain evidence="3">cv. Tanjil</strain>
        <tissue evidence="2">Whole plant</tissue>
    </source>
</reference>
<dbReference type="Gramene" id="OIW20397">
    <property type="protein sequence ID" value="OIW20397"/>
    <property type="gene ID" value="TanjilG_10573"/>
</dbReference>
<evidence type="ECO:0000313" key="3">
    <source>
        <dbReference type="Proteomes" id="UP000188354"/>
    </source>
</evidence>
<dbReference type="Gene3D" id="2.40.70.10">
    <property type="entry name" value="Acid Proteases"/>
    <property type="match status" value="1"/>
</dbReference>
<keyword evidence="3" id="KW-1185">Reference proteome</keyword>
<sequence length="78" mass="8803">MWCIGFQKVQEGVTILGDLVLKDKILVYDLARQRIGWADYDCSLSVNVSVTTSKDEYINAGQVRSFSSSQIGNLFRRV</sequence>
<dbReference type="InterPro" id="IPR033121">
    <property type="entry name" value="PEPTIDASE_A1"/>
</dbReference>
<dbReference type="Proteomes" id="UP000188354">
    <property type="component" value="Unassembled WGS sequence"/>
</dbReference>
<dbReference type="PROSITE" id="PS51767">
    <property type="entry name" value="PEPTIDASE_A1"/>
    <property type="match status" value="1"/>
</dbReference>
<dbReference type="AlphaFoldDB" id="A0A394DJA8"/>
<dbReference type="EMBL" id="MLAU01008684">
    <property type="protein sequence ID" value="OIW20397.1"/>
    <property type="molecule type" value="Genomic_DNA"/>
</dbReference>
<gene>
    <name evidence="2" type="ORF">TanjilG_10573</name>
</gene>
<name>A0A394DJA8_LUPAN</name>
<dbReference type="SUPFAM" id="SSF50630">
    <property type="entry name" value="Acid proteases"/>
    <property type="match status" value="1"/>
</dbReference>
<organism evidence="2 3">
    <name type="scientific">Lupinus angustifolius</name>
    <name type="common">Narrow-leaved blue lupine</name>
    <dbReference type="NCBI Taxonomy" id="3871"/>
    <lineage>
        <taxon>Eukaryota</taxon>
        <taxon>Viridiplantae</taxon>
        <taxon>Streptophyta</taxon>
        <taxon>Embryophyta</taxon>
        <taxon>Tracheophyta</taxon>
        <taxon>Spermatophyta</taxon>
        <taxon>Magnoliopsida</taxon>
        <taxon>eudicotyledons</taxon>
        <taxon>Gunneridae</taxon>
        <taxon>Pentapetalae</taxon>
        <taxon>rosids</taxon>
        <taxon>fabids</taxon>
        <taxon>Fabales</taxon>
        <taxon>Fabaceae</taxon>
        <taxon>Papilionoideae</taxon>
        <taxon>50 kb inversion clade</taxon>
        <taxon>genistoids sensu lato</taxon>
        <taxon>core genistoids</taxon>
        <taxon>Genisteae</taxon>
        <taxon>Lupinus</taxon>
    </lineage>
</organism>
<protein>
    <recommendedName>
        <fullName evidence="1">Peptidase A1 domain-containing protein</fullName>
    </recommendedName>
</protein>
<evidence type="ECO:0000259" key="1">
    <source>
        <dbReference type="PROSITE" id="PS51767"/>
    </source>
</evidence>
<comment type="caution">
    <text evidence="2">The sequence shown here is derived from an EMBL/GenBank/DDBJ whole genome shotgun (WGS) entry which is preliminary data.</text>
</comment>